<evidence type="ECO:0000256" key="1">
    <source>
        <dbReference type="SAM" id="MobiDB-lite"/>
    </source>
</evidence>
<sequence length="190" mass="21388">MAPRRRAASAPRRRGHSSPAARGSPAADLARLAQDPATTTTHGRGLLELAADPATTTHGWGLLELHDRLPRAQPPTLAAAVECRTAGDTRCSLDPALLDDDGAFCFFIPSLRYFHHSHCWSSIRGADYKGSRRIRKHQAQICLDHPDARQHGVEQLPRRRICCFSWQGRWRRWLSPFISLPRFFSSILMY</sequence>
<dbReference type="EMBL" id="RWGY01000029">
    <property type="protein sequence ID" value="TVU18006.1"/>
    <property type="molecule type" value="Genomic_DNA"/>
</dbReference>
<dbReference type="Proteomes" id="UP000324897">
    <property type="component" value="Chromosome 7"/>
</dbReference>
<feature type="non-terminal residue" evidence="2">
    <location>
        <position position="1"/>
    </location>
</feature>
<dbReference type="Gramene" id="TVU18006">
    <property type="protein sequence ID" value="TVU18006"/>
    <property type="gene ID" value="EJB05_34071"/>
</dbReference>
<accession>A0A5J9U315</accession>
<dbReference type="AlphaFoldDB" id="A0A5J9U315"/>
<name>A0A5J9U315_9POAL</name>
<comment type="caution">
    <text evidence="2">The sequence shown here is derived from an EMBL/GenBank/DDBJ whole genome shotgun (WGS) entry which is preliminary data.</text>
</comment>
<keyword evidence="3" id="KW-1185">Reference proteome</keyword>
<organism evidence="2 3">
    <name type="scientific">Eragrostis curvula</name>
    <name type="common">weeping love grass</name>
    <dbReference type="NCBI Taxonomy" id="38414"/>
    <lineage>
        <taxon>Eukaryota</taxon>
        <taxon>Viridiplantae</taxon>
        <taxon>Streptophyta</taxon>
        <taxon>Embryophyta</taxon>
        <taxon>Tracheophyta</taxon>
        <taxon>Spermatophyta</taxon>
        <taxon>Magnoliopsida</taxon>
        <taxon>Liliopsida</taxon>
        <taxon>Poales</taxon>
        <taxon>Poaceae</taxon>
        <taxon>PACMAD clade</taxon>
        <taxon>Chloridoideae</taxon>
        <taxon>Eragrostideae</taxon>
        <taxon>Eragrostidinae</taxon>
        <taxon>Eragrostis</taxon>
    </lineage>
</organism>
<proteinExistence type="predicted"/>
<protein>
    <submittedName>
        <fullName evidence="2">Uncharacterized protein</fullName>
    </submittedName>
</protein>
<feature type="compositionally biased region" description="Basic residues" evidence="1">
    <location>
        <begin position="1"/>
        <end position="16"/>
    </location>
</feature>
<evidence type="ECO:0000313" key="2">
    <source>
        <dbReference type="EMBL" id="TVU18006.1"/>
    </source>
</evidence>
<reference evidence="2 3" key="1">
    <citation type="journal article" date="2019" name="Sci. Rep.">
        <title>A high-quality genome of Eragrostis curvula grass provides insights into Poaceae evolution and supports new strategies to enhance forage quality.</title>
        <authorList>
            <person name="Carballo J."/>
            <person name="Santos B.A.C.M."/>
            <person name="Zappacosta D."/>
            <person name="Garbus I."/>
            <person name="Selva J.P."/>
            <person name="Gallo C.A."/>
            <person name="Diaz A."/>
            <person name="Albertini E."/>
            <person name="Caccamo M."/>
            <person name="Echenique V."/>
        </authorList>
    </citation>
    <scope>NUCLEOTIDE SEQUENCE [LARGE SCALE GENOMIC DNA]</scope>
    <source>
        <strain evidence="3">cv. Victoria</strain>
        <tissue evidence="2">Leaf</tissue>
    </source>
</reference>
<gene>
    <name evidence="2" type="ORF">EJB05_34071</name>
</gene>
<evidence type="ECO:0000313" key="3">
    <source>
        <dbReference type="Proteomes" id="UP000324897"/>
    </source>
</evidence>
<feature type="region of interest" description="Disordered" evidence="1">
    <location>
        <begin position="1"/>
        <end position="29"/>
    </location>
</feature>